<dbReference type="GO" id="GO:0004146">
    <property type="term" value="F:dihydrofolate reductase activity"/>
    <property type="evidence" value="ECO:0007669"/>
    <property type="project" value="UniProtKB-EC"/>
</dbReference>
<keyword evidence="6" id="KW-0560">Oxidoreductase</keyword>
<evidence type="ECO:0000259" key="10">
    <source>
        <dbReference type="PROSITE" id="PS51330"/>
    </source>
</evidence>
<proteinExistence type="inferred from homology"/>
<name>A0A1B6GE52_9HEMI</name>
<dbReference type="GO" id="GO:0006730">
    <property type="term" value="P:one-carbon metabolic process"/>
    <property type="evidence" value="ECO:0007669"/>
    <property type="project" value="UniProtKB-KW"/>
</dbReference>
<comment type="pathway">
    <text evidence="1">Cofactor biosynthesis; tetrahydrofolate biosynthesis; 5,6,7,8-tetrahydrofolate from 7,8-dihydrofolate: step 1/1.</text>
</comment>
<dbReference type="GO" id="GO:0046452">
    <property type="term" value="P:dihydrofolate metabolic process"/>
    <property type="evidence" value="ECO:0007669"/>
    <property type="project" value="TreeGrafter"/>
</dbReference>
<dbReference type="PANTHER" id="PTHR48069">
    <property type="entry name" value="DIHYDROFOLATE REDUCTASE"/>
    <property type="match status" value="1"/>
</dbReference>
<dbReference type="CDD" id="cd00209">
    <property type="entry name" value="DHFR"/>
    <property type="match status" value="1"/>
</dbReference>
<dbReference type="GO" id="GO:0046655">
    <property type="term" value="P:folic acid metabolic process"/>
    <property type="evidence" value="ECO:0007669"/>
    <property type="project" value="TreeGrafter"/>
</dbReference>
<dbReference type="InterPro" id="IPR001796">
    <property type="entry name" value="DHFR_dom"/>
</dbReference>
<evidence type="ECO:0000256" key="2">
    <source>
        <dbReference type="ARBA" id="ARBA00009539"/>
    </source>
</evidence>
<evidence type="ECO:0000256" key="3">
    <source>
        <dbReference type="ARBA" id="ARBA00012856"/>
    </source>
</evidence>
<dbReference type="InterPro" id="IPR017925">
    <property type="entry name" value="DHFR_CS"/>
</dbReference>
<dbReference type="PROSITE" id="PS00075">
    <property type="entry name" value="DHFR_1"/>
    <property type="match status" value="1"/>
</dbReference>
<dbReference type="GO" id="GO:0050661">
    <property type="term" value="F:NADP binding"/>
    <property type="evidence" value="ECO:0007669"/>
    <property type="project" value="InterPro"/>
</dbReference>
<evidence type="ECO:0000313" key="11">
    <source>
        <dbReference type="EMBL" id="JAS60718.1"/>
    </source>
</evidence>
<evidence type="ECO:0000256" key="7">
    <source>
        <dbReference type="ARBA" id="ARBA00025067"/>
    </source>
</evidence>
<sequence length="190" mass="21816">MVMKTKLSLIVAVSENLGIGEAGKIPWMLRKEMAHFAKMTTLSSDNGKHNAVIMGRKTWESIPEKFRPLKGRTNIVLSRSTDTKYPPGVVKCSSFQEALEILGKPPLIENIENVWIIGGSSVYEEAMRHEKCHRIYITWIKKEFNCDTFFPKLPENFKETIDENVPLGMQEENGIQYEYKVYERKASKSE</sequence>
<dbReference type="PRINTS" id="PR00070">
    <property type="entry name" value="DHFR"/>
</dbReference>
<dbReference type="PANTHER" id="PTHR48069:SF3">
    <property type="entry name" value="DIHYDROFOLATE REDUCTASE"/>
    <property type="match status" value="1"/>
</dbReference>
<evidence type="ECO:0000256" key="1">
    <source>
        <dbReference type="ARBA" id="ARBA00004903"/>
    </source>
</evidence>
<comment type="catalytic activity">
    <reaction evidence="8">
        <text>(6S)-5,6,7,8-tetrahydrofolate + NADP(+) = 7,8-dihydrofolate + NADPH + H(+)</text>
        <dbReference type="Rhea" id="RHEA:15009"/>
        <dbReference type="ChEBI" id="CHEBI:15378"/>
        <dbReference type="ChEBI" id="CHEBI:57451"/>
        <dbReference type="ChEBI" id="CHEBI:57453"/>
        <dbReference type="ChEBI" id="CHEBI:57783"/>
        <dbReference type="ChEBI" id="CHEBI:58349"/>
        <dbReference type="EC" id="1.5.1.3"/>
    </reaction>
</comment>
<gene>
    <name evidence="11" type="ORF">g.1943</name>
</gene>
<keyword evidence="4" id="KW-0554">One-carbon metabolism</keyword>
<comment type="similarity">
    <text evidence="2 9">Belongs to the dihydrofolate reductase family.</text>
</comment>
<protein>
    <recommendedName>
        <fullName evidence="3">dihydrofolate reductase</fullName>
        <ecNumber evidence="3">1.5.1.3</ecNumber>
    </recommendedName>
</protein>
<dbReference type="GO" id="GO:0046654">
    <property type="term" value="P:tetrahydrofolate biosynthetic process"/>
    <property type="evidence" value="ECO:0007669"/>
    <property type="project" value="UniProtKB-UniPathway"/>
</dbReference>
<keyword evidence="5" id="KW-0521">NADP</keyword>
<feature type="domain" description="DHFR" evidence="10">
    <location>
        <begin position="6"/>
        <end position="184"/>
    </location>
</feature>
<accession>A0A1B6GE52</accession>
<dbReference type="UniPathway" id="UPA00077">
    <property type="reaction ID" value="UER00158"/>
</dbReference>
<dbReference type="Gene3D" id="3.40.430.10">
    <property type="entry name" value="Dihydrofolate Reductase, subunit A"/>
    <property type="match status" value="1"/>
</dbReference>
<dbReference type="InterPro" id="IPR012259">
    <property type="entry name" value="DHFR"/>
</dbReference>
<evidence type="ECO:0000256" key="6">
    <source>
        <dbReference type="ARBA" id="ARBA00023002"/>
    </source>
</evidence>
<dbReference type="InterPro" id="IPR024072">
    <property type="entry name" value="DHFR-like_dom_sf"/>
</dbReference>
<dbReference type="SUPFAM" id="SSF53597">
    <property type="entry name" value="Dihydrofolate reductase-like"/>
    <property type="match status" value="1"/>
</dbReference>
<organism evidence="11">
    <name type="scientific">Cuerna arida</name>
    <dbReference type="NCBI Taxonomy" id="1464854"/>
    <lineage>
        <taxon>Eukaryota</taxon>
        <taxon>Metazoa</taxon>
        <taxon>Ecdysozoa</taxon>
        <taxon>Arthropoda</taxon>
        <taxon>Hexapoda</taxon>
        <taxon>Insecta</taxon>
        <taxon>Pterygota</taxon>
        <taxon>Neoptera</taxon>
        <taxon>Paraneoptera</taxon>
        <taxon>Hemiptera</taxon>
        <taxon>Auchenorrhyncha</taxon>
        <taxon>Membracoidea</taxon>
        <taxon>Cicadellidae</taxon>
        <taxon>Cicadellinae</taxon>
        <taxon>Proconiini</taxon>
        <taxon>Cuerna</taxon>
    </lineage>
</organism>
<dbReference type="PROSITE" id="PS51330">
    <property type="entry name" value="DHFR_2"/>
    <property type="match status" value="1"/>
</dbReference>
<reference evidence="11" key="1">
    <citation type="submission" date="2015-11" db="EMBL/GenBank/DDBJ databases">
        <title>De novo transcriptome assembly of four potential Pierce s Disease insect vectors from Arizona vineyards.</title>
        <authorList>
            <person name="Tassone E.E."/>
        </authorList>
    </citation>
    <scope>NUCLEOTIDE SEQUENCE</scope>
</reference>
<dbReference type="AlphaFoldDB" id="A0A1B6GE52"/>
<dbReference type="EMBL" id="GECZ01009051">
    <property type="protein sequence ID" value="JAS60718.1"/>
    <property type="molecule type" value="Transcribed_RNA"/>
</dbReference>
<evidence type="ECO:0000256" key="5">
    <source>
        <dbReference type="ARBA" id="ARBA00022857"/>
    </source>
</evidence>
<dbReference type="GO" id="GO:0005739">
    <property type="term" value="C:mitochondrion"/>
    <property type="evidence" value="ECO:0007669"/>
    <property type="project" value="TreeGrafter"/>
</dbReference>
<dbReference type="EC" id="1.5.1.3" evidence="3"/>
<dbReference type="Pfam" id="PF00186">
    <property type="entry name" value="DHFR_1"/>
    <property type="match status" value="1"/>
</dbReference>
<evidence type="ECO:0000256" key="8">
    <source>
        <dbReference type="ARBA" id="ARBA00048873"/>
    </source>
</evidence>
<comment type="function">
    <text evidence="7">Key enzyme in folate metabolism. Catalyzes an essential reaction for de novo glycine and purine synthesis, and for DNA precursor synthesis.</text>
</comment>
<evidence type="ECO:0000256" key="4">
    <source>
        <dbReference type="ARBA" id="ARBA00022563"/>
    </source>
</evidence>
<dbReference type="FunFam" id="3.40.430.10:FF:000002">
    <property type="entry name" value="Dihydrofolate reductase"/>
    <property type="match status" value="1"/>
</dbReference>
<evidence type="ECO:0000256" key="9">
    <source>
        <dbReference type="RuleBase" id="RU004474"/>
    </source>
</evidence>